<dbReference type="Proteomes" id="UP000830671">
    <property type="component" value="Chromosome 4"/>
</dbReference>
<organism evidence="2 3">
    <name type="scientific">Colletotrichum lupini</name>
    <dbReference type="NCBI Taxonomy" id="145971"/>
    <lineage>
        <taxon>Eukaryota</taxon>
        <taxon>Fungi</taxon>
        <taxon>Dikarya</taxon>
        <taxon>Ascomycota</taxon>
        <taxon>Pezizomycotina</taxon>
        <taxon>Sordariomycetes</taxon>
        <taxon>Hypocreomycetidae</taxon>
        <taxon>Glomerellales</taxon>
        <taxon>Glomerellaceae</taxon>
        <taxon>Colletotrichum</taxon>
        <taxon>Colletotrichum acutatum species complex</taxon>
    </lineage>
</organism>
<dbReference type="GeneID" id="73341683"/>
<dbReference type="EMBL" id="CP019476">
    <property type="protein sequence ID" value="UQC82193.1"/>
    <property type="molecule type" value="Genomic_DNA"/>
</dbReference>
<dbReference type="AlphaFoldDB" id="A0A9Q8WFW8"/>
<dbReference type="RefSeq" id="XP_049143816.1">
    <property type="nucleotide sequence ID" value="XM_049286673.1"/>
</dbReference>
<evidence type="ECO:0000313" key="2">
    <source>
        <dbReference type="EMBL" id="UQC82193.1"/>
    </source>
</evidence>
<accession>A0A9Q8WFW8</accession>
<evidence type="ECO:0000313" key="3">
    <source>
        <dbReference type="Proteomes" id="UP000830671"/>
    </source>
</evidence>
<keyword evidence="3" id="KW-1185">Reference proteome</keyword>
<dbReference type="KEGG" id="clup:CLUP02_07680"/>
<name>A0A9Q8WFW8_9PEZI</name>
<protein>
    <submittedName>
        <fullName evidence="2">Uncharacterized protein</fullName>
    </submittedName>
</protein>
<feature type="region of interest" description="Disordered" evidence="1">
    <location>
        <begin position="1"/>
        <end position="38"/>
    </location>
</feature>
<gene>
    <name evidence="2" type="ORF">CLUP02_07680</name>
</gene>
<feature type="compositionally biased region" description="Basic and acidic residues" evidence="1">
    <location>
        <begin position="111"/>
        <end position="121"/>
    </location>
</feature>
<feature type="region of interest" description="Disordered" evidence="1">
    <location>
        <begin position="111"/>
        <end position="132"/>
    </location>
</feature>
<proteinExistence type="predicted"/>
<sequence length="322" mass="34805">MEKNSYPPQRVNNTQSSPTEGRLKQRSNSLTDPATSTGDSREIGVVVFLIPTMFAVFPVSTVPQQNNLVHPGWVRTPQSFSTGPACPPTSERIWNPRRERKKALFPTGLVSDEREGGERSEPGALGRGTRGGMKSVERANVGEFDLFSPQLHLPANKNLHGILEGKDKRTSGAPELFSFFAFFCRSRTPFFPSGTSVACGAYKFNDQIGGADDGNREPACLPTDISSSSTVPPTVYYIRREQGVAAAVVVVILSASLLLSPQPGIMADCKPHGTARELHCKNDGGKGRQGGYSGRPSRSGVELRNLRRSAPAGLFFMGINNL</sequence>
<feature type="compositionally biased region" description="Polar residues" evidence="1">
    <location>
        <begin position="1"/>
        <end position="19"/>
    </location>
</feature>
<feature type="region of interest" description="Disordered" evidence="1">
    <location>
        <begin position="278"/>
        <end position="301"/>
    </location>
</feature>
<reference evidence="2" key="1">
    <citation type="journal article" date="2021" name="Mol. Plant Microbe Interact.">
        <title>Complete Genome Sequence of the Plant-Pathogenic Fungus Colletotrichum lupini.</title>
        <authorList>
            <person name="Baroncelli R."/>
            <person name="Pensec F."/>
            <person name="Da Lio D."/>
            <person name="Boufleur T."/>
            <person name="Vicente I."/>
            <person name="Sarrocco S."/>
            <person name="Picot A."/>
            <person name="Baraldi E."/>
            <person name="Sukno S."/>
            <person name="Thon M."/>
            <person name="Le Floch G."/>
        </authorList>
    </citation>
    <scope>NUCLEOTIDE SEQUENCE</scope>
    <source>
        <strain evidence="2">IMI 504893</strain>
    </source>
</reference>
<evidence type="ECO:0000256" key="1">
    <source>
        <dbReference type="SAM" id="MobiDB-lite"/>
    </source>
</evidence>
<feature type="compositionally biased region" description="Polar residues" evidence="1">
    <location>
        <begin position="26"/>
        <end position="38"/>
    </location>
</feature>